<feature type="region of interest" description="Disordered" evidence="1">
    <location>
        <begin position="1"/>
        <end position="30"/>
    </location>
</feature>
<evidence type="ECO:0000256" key="1">
    <source>
        <dbReference type="SAM" id="MobiDB-lite"/>
    </source>
</evidence>
<reference evidence="2" key="1">
    <citation type="journal article" date="2014" name="Int. J. Syst. Evol. Microbiol.">
        <title>Complete genome sequence of Corynebacterium casei LMG S-19264T (=DSM 44701T), isolated from a smear-ripened cheese.</title>
        <authorList>
            <consortium name="US DOE Joint Genome Institute (JGI-PGF)"/>
            <person name="Walter F."/>
            <person name="Albersmeier A."/>
            <person name="Kalinowski J."/>
            <person name="Ruckert C."/>
        </authorList>
    </citation>
    <scope>NUCLEOTIDE SEQUENCE</scope>
    <source>
        <strain evidence="2">JCM 4490</strain>
    </source>
</reference>
<sequence length="89" mass="9364">MIRASGSGPSSPAEHPASSSAAAPSTAPAALVRVTARDRAEDRARLLSYMRLPPSAHWSGRQSWHIRRGRRGIARPGGAGHGVVSGRCR</sequence>
<proteinExistence type="predicted"/>
<gene>
    <name evidence="2" type="ORF">GCM10010503_09960</name>
</gene>
<dbReference type="EMBL" id="BMUE01000002">
    <property type="protein sequence ID" value="GGW36107.1"/>
    <property type="molecule type" value="Genomic_DNA"/>
</dbReference>
<name>A0A918MLJ7_9ACTN</name>
<accession>A0A918MLJ7</accession>
<organism evidence="2 3">
    <name type="scientific">Streptomyces lucensis JCM 4490</name>
    <dbReference type="NCBI Taxonomy" id="1306176"/>
    <lineage>
        <taxon>Bacteria</taxon>
        <taxon>Bacillati</taxon>
        <taxon>Actinomycetota</taxon>
        <taxon>Actinomycetes</taxon>
        <taxon>Kitasatosporales</taxon>
        <taxon>Streptomycetaceae</taxon>
        <taxon>Streptomyces</taxon>
    </lineage>
</organism>
<dbReference type="AlphaFoldDB" id="A0A918MLJ7"/>
<evidence type="ECO:0000313" key="3">
    <source>
        <dbReference type="Proteomes" id="UP000620224"/>
    </source>
</evidence>
<evidence type="ECO:0000313" key="2">
    <source>
        <dbReference type="EMBL" id="GGW36107.1"/>
    </source>
</evidence>
<keyword evidence="3" id="KW-1185">Reference proteome</keyword>
<comment type="caution">
    <text evidence="2">The sequence shown here is derived from an EMBL/GenBank/DDBJ whole genome shotgun (WGS) entry which is preliminary data.</text>
</comment>
<dbReference type="Proteomes" id="UP000620224">
    <property type="component" value="Unassembled WGS sequence"/>
</dbReference>
<reference evidence="2" key="2">
    <citation type="submission" date="2020-09" db="EMBL/GenBank/DDBJ databases">
        <authorList>
            <person name="Sun Q."/>
            <person name="Ohkuma M."/>
        </authorList>
    </citation>
    <scope>NUCLEOTIDE SEQUENCE</scope>
    <source>
        <strain evidence="2">JCM 4490</strain>
    </source>
</reference>
<protein>
    <submittedName>
        <fullName evidence="2">Uncharacterized protein</fullName>
    </submittedName>
</protein>